<evidence type="ECO:0000313" key="20">
    <source>
        <dbReference type="Ensembl" id="ENSMICP00000030694.2"/>
    </source>
</evidence>
<dbReference type="GO" id="GO:0005886">
    <property type="term" value="C:plasma membrane"/>
    <property type="evidence" value="ECO:0007669"/>
    <property type="project" value="UniProtKB-SubCell"/>
</dbReference>
<dbReference type="SMART" id="SM01330">
    <property type="entry name" value="Frizzled"/>
    <property type="match status" value="1"/>
</dbReference>
<feature type="transmembrane region" description="Helical" evidence="16">
    <location>
        <begin position="571"/>
        <end position="593"/>
    </location>
</feature>
<accession>A0A8C5VZW5</accession>
<proteinExistence type="inferred from homology"/>
<evidence type="ECO:0000256" key="3">
    <source>
        <dbReference type="ARBA" id="ARBA00022473"/>
    </source>
</evidence>
<feature type="transmembrane region" description="Helical" evidence="16">
    <location>
        <begin position="431"/>
        <end position="450"/>
    </location>
</feature>
<dbReference type="PROSITE" id="PS50038">
    <property type="entry name" value="FZ"/>
    <property type="match status" value="1"/>
</dbReference>
<keyword evidence="8 16" id="KW-1133">Transmembrane helix</keyword>
<evidence type="ECO:0000256" key="4">
    <source>
        <dbReference type="ARBA" id="ARBA00022475"/>
    </source>
</evidence>
<evidence type="ECO:0000256" key="14">
    <source>
        <dbReference type="PROSITE-ProRule" id="PRU00090"/>
    </source>
</evidence>
<feature type="domain" description="FZ" evidence="18">
    <location>
        <begin position="30"/>
        <end position="151"/>
    </location>
</feature>
<protein>
    <submittedName>
        <fullName evidence="20">Frizzled class receptor 8</fullName>
    </submittedName>
</protein>
<reference evidence="20" key="2">
    <citation type="submission" date="2025-08" db="UniProtKB">
        <authorList>
            <consortium name="Ensembl"/>
        </authorList>
    </citation>
    <scope>IDENTIFICATION</scope>
</reference>
<dbReference type="GO" id="GO:0004930">
    <property type="term" value="F:G protein-coupled receptor activity"/>
    <property type="evidence" value="ECO:0007669"/>
    <property type="project" value="UniProtKB-KW"/>
</dbReference>
<evidence type="ECO:0000256" key="17">
    <source>
        <dbReference type="SAM" id="SignalP"/>
    </source>
</evidence>
<dbReference type="InterPro" id="IPR036790">
    <property type="entry name" value="Frizzled_dom_sf"/>
</dbReference>
<evidence type="ECO:0000256" key="8">
    <source>
        <dbReference type="ARBA" id="ARBA00022989"/>
    </source>
</evidence>
<reference evidence="20" key="1">
    <citation type="submission" date="2016-12" db="EMBL/GenBank/DDBJ databases">
        <title>Mouse lemur reference genome and diversity panel.</title>
        <authorList>
            <person name="Harris R."/>
            <person name="Larsen P."/>
            <person name="Liu Y."/>
            <person name="Hughes D.S."/>
            <person name="Murali S."/>
            <person name="Raveendran M."/>
            <person name="Korchina V."/>
            <person name="Wang M."/>
            <person name="Jhangiani S."/>
            <person name="Bandaranaike D."/>
            <person name="Bellair M."/>
            <person name="Blankenburg K."/>
            <person name="Chao H."/>
            <person name="Dahdouli M."/>
            <person name="Dinh H."/>
            <person name="Doddapaneni H."/>
            <person name="English A."/>
            <person name="Firestine M."/>
            <person name="Gnanaolivu R."/>
            <person name="Gross S."/>
            <person name="Hernandez B."/>
            <person name="Javaid M."/>
            <person name="Jayaseelan J."/>
            <person name="Jones J."/>
            <person name="Khan Z."/>
            <person name="Kovar C."/>
            <person name="Kurapati P."/>
            <person name="Le B."/>
            <person name="Lee S."/>
            <person name="Li M."/>
            <person name="Mathew T."/>
            <person name="Narasimhan A."/>
            <person name="Ngo D."/>
            <person name="Nguyen L."/>
            <person name="Okwuonu G."/>
            <person name="Ongeri F."/>
            <person name="Osuji N."/>
            <person name="Pu L.-L."/>
            <person name="Puazo M."/>
            <person name="Quiroz J."/>
            <person name="Raj R."/>
            <person name="Rajbhandari K."/>
            <person name="Reid J.G."/>
            <person name="Santibanez J."/>
            <person name="Sexton D."/>
            <person name="Skinner E."/>
            <person name="Vee V."/>
            <person name="Weissenberger G."/>
            <person name="Wu Y."/>
            <person name="Xin Y."/>
            <person name="Han Y."/>
            <person name="Campbell C."/>
            <person name="Brown A."/>
            <person name="Sullivan B."/>
            <person name="Shelton J."/>
            <person name="Brown S."/>
            <person name="Dudchenko O."/>
            <person name="Machol I."/>
            <person name="Durand N."/>
            <person name="Shamim M."/>
            <person name="Lieberman A."/>
            <person name="Muzny D.M."/>
            <person name="Richards S."/>
            <person name="Yoder A."/>
            <person name="Worley K.C."/>
            <person name="Rogers J."/>
            <person name="Gibbs R.A."/>
        </authorList>
    </citation>
    <scope>NUCLEOTIDE SEQUENCE [LARGE SCALE GENOMIC DNA]</scope>
</reference>
<dbReference type="InterPro" id="IPR000539">
    <property type="entry name" value="Frizzled/Smoothened_7TM"/>
</dbReference>
<dbReference type="CDD" id="cd15250">
    <property type="entry name" value="7tmF_FZD8"/>
    <property type="match status" value="1"/>
</dbReference>
<feature type="transmembrane region" description="Helical" evidence="16">
    <location>
        <begin position="307"/>
        <end position="327"/>
    </location>
</feature>
<keyword evidence="4" id="KW-1003">Cell membrane</keyword>
<evidence type="ECO:0000256" key="11">
    <source>
        <dbReference type="ARBA" id="ARBA00023157"/>
    </source>
</evidence>
<keyword evidence="11 14" id="KW-1015">Disulfide bond</keyword>
<feature type="domain" description="G-protein coupled receptors family 2 profile 2" evidence="19">
    <location>
        <begin position="271"/>
        <end position="600"/>
    </location>
</feature>
<dbReference type="GeneTree" id="ENSGT00940000161191"/>
<dbReference type="EMBL" id="ABDC03028390">
    <property type="status" value="NOT_ANNOTATED_CDS"/>
    <property type="molecule type" value="Genomic_DNA"/>
</dbReference>
<keyword evidence="3" id="KW-0217">Developmental protein</keyword>
<evidence type="ECO:0000313" key="21">
    <source>
        <dbReference type="Proteomes" id="UP000694394"/>
    </source>
</evidence>
<feature type="disulfide bond" evidence="14">
    <location>
        <begin position="111"/>
        <end position="135"/>
    </location>
</feature>
<keyword evidence="5" id="KW-0879">Wnt signaling pathway</keyword>
<dbReference type="InterPro" id="IPR041776">
    <property type="entry name" value="FZ8_CRD"/>
</dbReference>
<dbReference type="PANTHER" id="PTHR11309:SF90">
    <property type="entry name" value="FRIZZLED-8"/>
    <property type="match status" value="1"/>
</dbReference>
<dbReference type="PRINTS" id="PR00489">
    <property type="entry name" value="FRIZZLED"/>
</dbReference>
<feature type="transmembrane region" description="Helical" evidence="16">
    <location>
        <begin position="470"/>
        <end position="496"/>
    </location>
</feature>
<keyword evidence="9" id="KW-0297">G-protein coupled receptor</keyword>
<keyword evidence="12" id="KW-0675">Receptor</keyword>
<dbReference type="Gene3D" id="1.20.1070.10">
    <property type="entry name" value="Rhodopsin 7-helix transmembrane proteins"/>
    <property type="match status" value="1"/>
</dbReference>
<dbReference type="Proteomes" id="UP000694394">
    <property type="component" value="Chromosome 25"/>
</dbReference>
<dbReference type="SMART" id="SM00063">
    <property type="entry name" value="FRI"/>
    <property type="match status" value="1"/>
</dbReference>
<evidence type="ECO:0000256" key="15">
    <source>
        <dbReference type="SAM" id="MobiDB-lite"/>
    </source>
</evidence>
<evidence type="ECO:0000256" key="2">
    <source>
        <dbReference type="ARBA" id="ARBA00008077"/>
    </source>
</evidence>
<dbReference type="GO" id="GO:0060070">
    <property type="term" value="P:canonical Wnt signaling pathway"/>
    <property type="evidence" value="ECO:0007669"/>
    <property type="project" value="Ensembl"/>
</dbReference>
<feature type="disulfide bond" evidence="14">
    <location>
        <begin position="80"/>
        <end position="118"/>
    </location>
</feature>
<evidence type="ECO:0000256" key="13">
    <source>
        <dbReference type="ARBA" id="ARBA00023224"/>
    </source>
</evidence>
<evidence type="ECO:0000259" key="18">
    <source>
        <dbReference type="PROSITE" id="PS50038"/>
    </source>
</evidence>
<feature type="disulfide bond" evidence="14">
    <location>
        <begin position="35"/>
        <end position="96"/>
    </location>
</feature>
<evidence type="ECO:0000256" key="16">
    <source>
        <dbReference type="SAM" id="Phobius"/>
    </source>
</evidence>
<organism evidence="20 21">
    <name type="scientific">Microcebus murinus</name>
    <name type="common">Gray mouse lemur</name>
    <name type="synonym">Lemur murinus</name>
    <dbReference type="NCBI Taxonomy" id="30608"/>
    <lineage>
        <taxon>Eukaryota</taxon>
        <taxon>Metazoa</taxon>
        <taxon>Chordata</taxon>
        <taxon>Craniata</taxon>
        <taxon>Vertebrata</taxon>
        <taxon>Euteleostomi</taxon>
        <taxon>Mammalia</taxon>
        <taxon>Eutheria</taxon>
        <taxon>Euarchontoglires</taxon>
        <taxon>Primates</taxon>
        <taxon>Strepsirrhini</taxon>
        <taxon>Lemuriformes</taxon>
        <taxon>Cheirogaleidae</taxon>
        <taxon>Microcebus</taxon>
    </lineage>
</organism>
<feature type="transmembrane region" description="Helical" evidence="16">
    <location>
        <begin position="386"/>
        <end position="411"/>
    </location>
</feature>
<name>A0A8C5VZW5_MICMU</name>
<dbReference type="GO" id="GO:0042813">
    <property type="term" value="F:Wnt receptor activity"/>
    <property type="evidence" value="ECO:0007669"/>
    <property type="project" value="Ensembl"/>
</dbReference>
<dbReference type="GO" id="GO:0017147">
    <property type="term" value="F:Wnt-protein binding"/>
    <property type="evidence" value="ECO:0007669"/>
    <property type="project" value="TreeGrafter"/>
</dbReference>
<feature type="transmembrane region" description="Helical" evidence="16">
    <location>
        <begin position="272"/>
        <end position="295"/>
    </location>
</feature>
<keyword evidence="13" id="KW-0807">Transducer</keyword>
<dbReference type="Pfam" id="PF01534">
    <property type="entry name" value="Frizzled"/>
    <property type="match status" value="1"/>
</dbReference>
<evidence type="ECO:0000256" key="7">
    <source>
        <dbReference type="ARBA" id="ARBA00022729"/>
    </source>
</evidence>
<feature type="chain" id="PRO_5034640265" evidence="17">
    <location>
        <begin position="28"/>
        <end position="648"/>
    </location>
</feature>
<evidence type="ECO:0000256" key="6">
    <source>
        <dbReference type="ARBA" id="ARBA00022692"/>
    </source>
</evidence>
<sequence>MEWGYLLEVTSLLAALALLQRSSGAAAASAKELACQEITVPLCKGIGYNYTYMPNQFNHDTQDEAGLEVHQFWPLVEIQCSPDLKFFLCSMYTPICLEDYKKPLPPCRSVCERAKAGCAPLMRQYGFAWPDRMRCDRLPEQGNPDTLCMDYNRTDLTTAAPSPPRRLPPPPPGEQPPSGSGHGPHPRRGSGGRAWRRDRRAQLAGGGGGGKARPPGGGAAPCEPGCQCRAPMVSVSSERHPLYNRVKTGQIANCALPCHNPFFSQDERAFTVFWIGLWSVLCFVSTFATVSTFLIDMERFKYPERPIIFLSACYLFVSVGYLVRLVAGHEKVACSGGAGRGRRGGGGAARARRRGAAARGRGEYEELGAVEQHVRYETTGPALCTVVFLLVYFFGMASSIWWVILSLTWFLAAGMKWGNEAIAGYSQYFHLAAWLVPSVKSIAVLALSSVDGDPVAGICYVGNQSLDNLRGFVLAPLVIYLFIGTMFLLAGFVSLFRIRSVIKQQGGPTKTHKLEKLMIRLGLFTVLYTVPAAVVVACLFYEQHNRPRWEATHNCPCLRDLQPDQARRPDYAVFMLKYFMCLVVGITSGVWVWSGKTLESWRSLCTRCCWASKGAAVGGARDVSTGLTWRSGTASSVSYPKQMPLSQV</sequence>
<feature type="region of interest" description="Disordered" evidence="15">
    <location>
        <begin position="155"/>
        <end position="196"/>
    </location>
</feature>
<keyword evidence="10 16" id="KW-0472">Membrane</keyword>
<evidence type="ECO:0000259" key="19">
    <source>
        <dbReference type="PROSITE" id="PS50261"/>
    </source>
</evidence>
<evidence type="ECO:0000256" key="1">
    <source>
        <dbReference type="ARBA" id="ARBA00004651"/>
    </source>
</evidence>
<gene>
    <name evidence="20" type="primary">FZD8</name>
</gene>
<dbReference type="GO" id="GO:0035567">
    <property type="term" value="P:non-canonical Wnt signaling pathway"/>
    <property type="evidence" value="ECO:0007669"/>
    <property type="project" value="TreeGrafter"/>
</dbReference>
<dbReference type="PANTHER" id="PTHR11309">
    <property type="entry name" value="FRIZZLED"/>
    <property type="match status" value="1"/>
</dbReference>
<feature type="disulfide bond" evidence="14">
    <location>
        <begin position="107"/>
        <end position="148"/>
    </location>
</feature>
<dbReference type="Ensembl" id="ENSMICT00000031556.2">
    <property type="protein sequence ID" value="ENSMICP00000030694.2"/>
    <property type="gene ID" value="ENSMICG00000034564.2"/>
</dbReference>
<keyword evidence="21" id="KW-1185">Reference proteome</keyword>
<feature type="compositionally biased region" description="Pro residues" evidence="15">
    <location>
        <begin position="161"/>
        <end position="175"/>
    </location>
</feature>
<dbReference type="InterPro" id="IPR015526">
    <property type="entry name" value="Frizzled/SFRP"/>
</dbReference>
<feature type="signal peptide" evidence="17">
    <location>
        <begin position="1"/>
        <end position="27"/>
    </location>
</feature>
<dbReference type="Gene3D" id="1.10.2000.10">
    <property type="entry name" value="Frizzled cysteine-rich domain"/>
    <property type="match status" value="1"/>
</dbReference>
<comment type="subcellular location">
    <subcellularLocation>
        <location evidence="1">Cell membrane</location>
        <topology evidence="1">Multi-pass membrane protein</topology>
    </subcellularLocation>
</comment>
<keyword evidence="6 16" id="KW-0812">Transmembrane</keyword>
<evidence type="ECO:0000256" key="10">
    <source>
        <dbReference type="ARBA" id="ARBA00023136"/>
    </source>
</evidence>
<dbReference type="PROSITE" id="PS50261">
    <property type="entry name" value="G_PROTEIN_RECEP_F2_4"/>
    <property type="match status" value="1"/>
</dbReference>
<dbReference type="FunFam" id="1.10.2000.10:FF:000004">
    <property type="entry name" value="Frizzled class receptor 8a"/>
    <property type="match status" value="1"/>
</dbReference>
<dbReference type="AlphaFoldDB" id="A0A8C5VZW5"/>
<evidence type="ECO:0000256" key="5">
    <source>
        <dbReference type="ARBA" id="ARBA00022687"/>
    </source>
</evidence>
<evidence type="ECO:0000256" key="12">
    <source>
        <dbReference type="ARBA" id="ARBA00023170"/>
    </source>
</evidence>
<dbReference type="GO" id="GO:0030165">
    <property type="term" value="F:PDZ domain binding"/>
    <property type="evidence" value="ECO:0007669"/>
    <property type="project" value="Ensembl"/>
</dbReference>
<dbReference type="GO" id="GO:0031625">
    <property type="term" value="F:ubiquitin protein ligase binding"/>
    <property type="evidence" value="ECO:0007669"/>
    <property type="project" value="Ensembl"/>
</dbReference>
<feature type="compositionally biased region" description="Basic residues" evidence="15">
    <location>
        <begin position="184"/>
        <end position="196"/>
    </location>
</feature>
<dbReference type="Pfam" id="PF01392">
    <property type="entry name" value="Fz"/>
    <property type="match status" value="1"/>
</dbReference>
<dbReference type="CDD" id="cd07461">
    <property type="entry name" value="CRD_FZ8"/>
    <property type="match status" value="1"/>
</dbReference>
<dbReference type="InterPro" id="IPR020067">
    <property type="entry name" value="Frizzled_dom"/>
</dbReference>
<dbReference type="SUPFAM" id="SSF63501">
    <property type="entry name" value="Frizzled cysteine-rich domain"/>
    <property type="match status" value="1"/>
</dbReference>
<keyword evidence="7 17" id="KW-0732">Signal</keyword>
<comment type="similarity">
    <text evidence="2">Belongs to the G-protein coupled receptor Fz/Smo family.</text>
</comment>
<feature type="disulfide bond" evidence="14">
    <location>
        <begin position="43"/>
        <end position="89"/>
    </location>
</feature>
<reference evidence="20" key="3">
    <citation type="submission" date="2025-09" db="UniProtKB">
        <authorList>
            <consortium name="Ensembl"/>
        </authorList>
    </citation>
    <scope>IDENTIFICATION</scope>
</reference>
<dbReference type="InterPro" id="IPR017981">
    <property type="entry name" value="GPCR_2-like_7TM"/>
</dbReference>
<feature type="transmembrane region" description="Helical" evidence="16">
    <location>
        <begin position="517"/>
        <end position="542"/>
    </location>
</feature>
<evidence type="ECO:0000256" key="9">
    <source>
        <dbReference type="ARBA" id="ARBA00023040"/>
    </source>
</evidence>